<dbReference type="InterPro" id="IPR036291">
    <property type="entry name" value="NAD(P)-bd_dom_sf"/>
</dbReference>
<dbReference type="Gene3D" id="3.40.50.720">
    <property type="entry name" value="NAD(P)-binding Rossmann-like Domain"/>
    <property type="match status" value="1"/>
</dbReference>
<keyword evidence="7" id="KW-1185">Reference proteome</keyword>
<dbReference type="SUPFAM" id="SSF51735">
    <property type="entry name" value="NAD(P)-binding Rossmann-fold domains"/>
    <property type="match status" value="1"/>
</dbReference>
<dbReference type="RefSeq" id="WP_059070488.1">
    <property type="nucleotide sequence ID" value="NZ_JAOQJX010000017.1"/>
</dbReference>
<dbReference type="Proteomes" id="UP001652394">
    <property type="component" value="Unassembled WGS sequence"/>
</dbReference>
<proteinExistence type="inferred from homology"/>
<dbReference type="InterPro" id="IPR008927">
    <property type="entry name" value="6-PGluconate_DH-like_C_sf"/>
</dbReference>
<dbReference type="InterPro" id="IPR013328">
    <property type="entry name" value="6PGD_dom2"/>
</dbReference>
<evidence type="ECO:0000256" key="2">
    <source>
        <dbReference type="ARBA" id="ARBA00023002"/>
    </source>
</evidence>
<name>A0ABT2TD23_9FIRM</name>
<dbReference type="Pfam" id="PF03446">
    <property type="entry name" value="NAD_binding_2"/>
    <property type="match status" value="1"/>
</dbReference>
<dbReference type="InterPro" id="IPR006115">
    <property type="entry name" value="6PGDH_NADP-bd"/>
</dbReference>
<evidence type="ECO:0000259" key="5">
    <source>
        <dbReference type="Pfam" id="PF14833"/>
    </source>
</evidence>
<comment type="similarity">
    <text evidence="1">Belongs to the HIBADH-related family.</text>
</comment>
<keyword evidence="2" id="KW-0560">Oxidoreductase</keyword>
<gene>
    <name evidence="6" type="ORF">OCV51_11075</name>
</gene>
<evidence type="ECO:0000256" key="1">
    <source>
        <dbReference type="ARBA" id="ARBA00009080"/>
    </source>
</evidence>
<accession>A0ABT2TD23</accession>
<comment type="caution">
    <text evidence="6">The sequence shown here is derived from an EMBL/GenBank/DDBJ whole genome shotgun (WGS) entry which is preliminary data.</text>
</comment>
<dbReference type="InterPro" id="IPR015815">
    <property type="entry name" value="HIBADH-related"/>
</dbReference>
<dbReference type="SUPFAM" id="SSF48179">
    <property type="entry name" value="6-phosphogluconate dehydrogenase C-terminal domain-like"/>
    <property type="match status" value="1"/>
</dbReference>
<sequence>MKSIGFVGVGIMGKPMVLNLIKAGFEVSVYARTKAKVDDVIKEGAMFCNSIRECAKGKDAVITMVGFPEDVREVYFKDDGILNSAEEGTYLIDMTTTSPTLDKEIAWEAEKRHMHALDAPVTGGDFGAKTGTLSILVGGKKEEYEYCRPVFEAMGKTIVYFGESGKGQHAKLANQIVIAGTLCSVCEAMSYAENEGIELHTLFAAISDGAAGSTQMKKVASLALDENYNPGFFIKHFVKDMKLAQGEAEKVNQKLPVLEKVLDMYQKLEKEGKGNLGTQALIQYYRDKKRSDME</sequence>
<dbReference type="InterPro" id="IPR029154">
    <property type="entry name" value="HIBADH-like_NADP-bd"/>
</dbReference>
<dbReference type="PANTHER" id="PTHR43060">
    <property type="entry name" value="3-HYDROXYISOBUTYRATE DEHYDROGENASE-LIKE 1, MITOCHONDRIAL-RELATED"/>
    <property type="match status" value="1"/>
</dbReference>
<reference evidence="6 7" key="1">
    <citation type="journal article" date="2021" name="ISME Commun">
        <title>Automated analysis of genomic sequences facilitates high-throughput and comprehensive description of bacteria.</title>
        <authorList>
            <person name="Hitch T.C.A."/>
        </authorList>
    </citation>
    <scope>NUCLEOTIDE SEQUENCE [LARGE SCALE GENOMIC DNA]</scope>
    <source>
        <strain evidence="6 7">H2_18</strain>
    </source>
</reference>
<evidence type="ECO:0000259" key="4">
    <source>
        <dbReference type="Pfam" id="PF03446"/>
    </source>
</evidence>
<keyword evidence="3" id="KW-0520">NAD</keyword>
<dbReference type="EMBL" id="JAOQJX010000017">
    <property type="protein sequence ID" value="MCU6748188.1"/>
    <property type="molecule type" value="Genomic_DNA"/>
</dbReference>
<feature type="domain" description="6-phosphogluconate dehydrogenase NADP-binding" evidence="4">
    <location>
        <begin position="3"/>
        <end position="162"/>
    </location>
</feature>
<feature type="domain" description="3-hydroxyisobutyrate dehydrogenase-like NAD-binding" evidence="5">
    <location>
        <begin position="165"/>
        <end position="285"/>
    </location>
</feature>
<dbReference type="PANTHER" id="PTHR43060:SF15">
    <property type="entry name" value="3-HYDROXYISOBUTYRATE DEHYDROGENASE-LIKE 1, MITOCHONDRIAL-RELATED"/>
    <property type="match status" value="1"/>
</dbReference>
<evidence type="ECO:0000313" key="6">
    <source>
        <dbReference type="EMBL" id="MCU6748188.1"/>
    </source>
</evidence>
<dbReference type="Gene3D" id="1.10.1040.10">
    <property type="entry name" value="N-(1-d-carboxylethyl)-l-norvaline Dehydrogenase, domain 2"/>
    <property type="match status" value="1"/>
</dbReference>
<dbReference type="Pfam" id="PF14833">
    <property type="entry name" value="NAD_binding_11"/>
    <property type="match status" value="1"/>
</dbReference>
<dbReference type="PIRSF" id="PIRSF000103">
    <property type="entry name" value="HIBADH"/>
    <property type="match status" value="1"/>
</dbReference>
<protein>
    <submittedName>
        <fullName evidence="6">NAD(P)-dependent oxidoreductase</fullName>
    </submittedName>
</protein>
<evidence type="ECO:0000256" key="3">
    <source>
        <dbReference type="ARBA" id="ARBA00023027"/>
    </source>
</evidence>
<organism evidence="6 7">
    <name type="scientific">Faecalicatena acetigenes</name>
    <dbReference type="NCBI Taxonomy" id="2981790"/>
    <lineage>
        <taxon>Bacteria</taxon>
        <taxon>Bacillati</taxon>
        <taxon>Bacillota</taxon>
        <taxon>Clostridia</taxon>
        <taxon>Lachnospirales</taxon>
        <taxon>Lachnospiraceae</taxon>
        <taxon>Faecalicatena</taxon>
    </lineage>
</organism>
<evidence type="ECO:0000313" key="7">
    <source>
        <dbReference type="Proteomes" id="UP001652394"/>
    </source>
</evidence>